<organism evidence="3 4">
    <name type="scientific">Aedes aegypti</name>
    <name type="common">Yellowfever mosquito</name>
    <name type="synonym">Culex aegypti</name>
    <dbReference type="NCBI Taxonomy" id="7159"/>
    <lineage>
        <taxon>Eukaryota</taxon>
        <taxon>Metazoa</taxon>
        <taxon>Ecdysozoa</taxon>
        <taxon>Arthropoda</taxon>
        <taxon>Hexapoda</taxon>
        <taxon>Insecta</taxon>
        <taxon>Pterygota</taxon>
        <taxon>Neoptera</taxon>
        <taxon>Endopterygota</taxon>
        <taxon>Diptera</taxon>
        <taxon>Nematocera</taxon>
        <taxon>Culicoidea</taxon>
        <taxon>Culicidae</taxon>
        <taxon>Culicinae</taxon>
        <taxon>Aedini</taxon>
        <taxon>Aedes</taxon>
        <taxon>Stegomyia</taxon>
    </lineage>
</organism>
<reference evidence="3 4" key="1">
    <citation type="submission" date="2017-06" db="EMBL/GenBank/DDBJ databases">
        <title>Aedes aegypti genome working group (AGWG) sequencing and assembly.</title>
        <authorList>
            <consortium name="Aedes aegypti Genome Working Group (AGWG)"/>
            <person name="Matthews B.J."/>
        </authorList>
    </citation>
    <scope>NUCLEOTIDE SEQUENCE [LARGE SCALE GENOMIC DNA]</scope>
    <source>
        <strain evidence="3 4">LVP_AGWG</strain>
    </source>
</reference>
<proteinExistence type="predicted"/>
<feature type="signal peptide" evidence="2">
    <location>
        <begin position="1"/>
        <end position="22"/>
    </location>
</feature>
<evidence type="ECO:0000313" key="3">
    <source>
        <dbReference type="EnsemblMetazoa" id="AAEL023929-PA"/>
    </source>
</evidence>
<protein>
    <submittedName>
        <fullName evidence="3">Uncharacterized protein</fullName>
    </submittedName>
</protein>
<dbReference type="InParanoid" id="A0A6I8U4M7"/>
<dbReference type="AlphaFoldDB" id="A0A6I8U4M7"/>
<evidence type="ECO:0000313" key="4">
    <source>
        <dbReference type="Proteomes" id="UP000008820"/>
    </source>
</evidence>
<reference evidence="3" key="2">
    <citation type="submission" date="2020-05" db="UniProtKB">
        <authorList>
            <consortium name="EnsemblMetazoa"/>
        </authorList>
    </citation>
    <scope>IDENTIFICATION</scope>
    <source>
        <strain evidence="3">LVP_AGWG</strain>
    </source>
</reference>
<keyword evidence="2" id="KW-0732">Signal</keyword>
<dbReference type="EnsemblMetazoa" id="AAEL023929-RA">
    <property type="protein sequence ID" value="AAEL023929-PA"/>
    <property type="gene ID" value="AAEL023929"/>
</dbReference>
<gene>
    <name evidence="3" type="primary">110676558</name>
</gene>
<feature type="compositionally biased region" description="Low complexity" evidence="1">
    <location>
        <begin position="103"/>
        <end position="120"/>
    </location>
</feature>
<accession>A0A6I8U4M7</accession>
<feature type="chain" id="PRO_5044275607" evidence="2">
    <location>
        <begin position="23"/>
        <end position="221"/>
    </location>
</feature>
<sequence>MCKYNSRLFWFCWAGTLSLVCGFPVLTYDDDYNSAEDDYDVIFDQRQNGTENVRLSVDGIMIAVPAPPSQSDISTLASSALLDILSSQVGSLDSDSSEEEPSKSTTTSTTTTTTTTTPVPTFQDQLVPVNLLGQSLSFLFNKGADIPIKIGSHLKPVKGGQPSLFLLKKEAVEHESNAENDSTEDTELQPGPPKKSSKHKRRYKLRVASLLKPMLQRTYVA</sequence>
<keyword evidence="4" id="KW-1185">Reference proteome</keyword>
<feature type="region of interest" description="Disordered" evidence="1">
    <location>
        <begin position="91"/>
        <end position="120"/>
    </location>
</feature>
<dbReference type="OrthoDB" id="8192989at2759"/>
<evidence type="ECO:0000256" key="2">
    <source>
        <dbReference type="SAM" id="SignalP"/>
    </source>
</evidence>
<evidence type="ECO:0000256" key="1">
    <source>
        <dbReference type="SAM" id="MobiDB-lite"/>
    </source>
</evidence>
<feature type="region of interest" description="Disordered" evidence="1">
    <location>
        <begin position="173"/>
        <end position="202"/>
    </location>
</feature>
<dbReference type="Proteomes" id="UP000008820">
    <property type="component" value="Chromosome 2"/>
</dbReference>
<name>A0A6I8U4M7_AEDAE</name>